<dbReference type="Proteomes" id="UP000284219">
    <property type="component" value="Unassembled WGS sequence"/>
</dbReference>
<evidence type="ECO:0000313" key="1">
    <source>
        <dbReference type="EMBL" id="RKD24518.1"/>
    </source>
</evidence>
<dbReference type="AlphaFoldDB" id="A0A419SKT0"/>
<comment type="caution">
    <text evidence="1">The sequence shown here is derived from an EMBL/GenBank/DDBJ whole genome shotgun (WGS) entry which is preliminary data.</text>
</comment>
<gene>
    <name evidence="1" type="ORF">BEP19_09035</name>
</gene>
<reference evidence="1 2" key="1">
    <citation type="submission" date="2016-08" db="EMBL/GenBank/DDBJ databases">
        <title>Novel Firmicute Genomes.</title>
        <authorList>
            <person name="Poppleton D.I."/>
            <person name="Gribaldo S."/>
        </authorList>
    </citation>
    <scope>NUCLEOTIDE SEQUENCE [LARGE SCALE GENOMIC DNA]</scope>
    <source>
        <strain evidence="1 2">RAOx-1</strain>
    </source>
</reference>
<organism evidence="1 2">
    <name type="scientific">Ammoniphilus oxalaticus</name>
    <dbReference type="NCBI Taxonomy" id="66863"/>
    <lineage>
        <taxon>Bacteria</taxon>
        <taxon>Bacillati</taxon>
        <taxon>Bacillota</taxon>
        <taxon>Bacilli</taxon>
        <taxon>Bacillales</taxon>
        <taxon>Paenibacillaceae</taxon>
        <taxon>Aneurinibacillus group</taxon>
        <taxon>Ammoniphilus</taxon>
    </lineage>
</organism>
<accession>A0A419SKT0</accession>
<proteinExistence type="predicted"/>
<keyword evidence="2" id="KW-1185">Reference proteome</keyword>
<dbReference type="EMBL" id="MCHY01000008">
    <property type="protein sequence ID" value="RKD24518.1"/>
    <property type="molecule type" value="Genomic_DNA"/>
</dbReference>
<sequence length="219" mass="25315">MEDRPVPFCFNLSIFYAKKMDPSPCLQTFLLPFLKNDASFENEEVLIFPSTSPRQYKTMYTISPIFVLSKNLLAFGSHRHENRDKFNEEGYILKRLTTAYIVIFLFTLFGCSSEKIVRPNTPMNAAHLMKLRIDFQDYSDFQSLFGEGYEHVVSMEDFQRFGEITTAGAGYQTYELLTFENGEMLLVAFLPSSGEEGQYKIVNVQIVPEEMNPFFKKGF</sequence>
<protein>
    <submittedName>
        <fullName evidence="1">Uncharacterized protein</fullName>
    </submittedName>
</protein>
<evidence type="ECO:0000313" key="2">
    <source>
        <dbReference type="Proteomes" id="UP000284219"/>
    </source>
</evidence>
<name>A0A419SKT0_9BACL</name>